<dbReference type="eggNOG" id="COG1216">
    <property type="taxonomic scope" value="Bacteria"/>
</dbReference>
<dbReference type="InterPro" id="IPR001173">
    <property type="entry name" value="Glyco_trans_2-like"/>
</dbReference>
<dbReference type="PANTHER" id="PTHR43179">
    <property type="entry name" value="RHAMNOSYLTRANSFERASE WBBL"/>
    <property type="match status" value="1"/>
</dbReference>
<dbReference type="InterPro" id="IPR029044">
    <property type="entry name" value="Nucleotide-diphossugar_trans"/>
</dbReference>
<dbReference type="SUPFAM" id="SSF53448">
    <property type="entry name" value="Nucleotide-diphospho-sugar transferases"/>
    <property type="match status" value="1"/>
</dbReference>
<dbReference type="AlphaFoldDB" id="B8DND8"/>
<feature type="domain" description="Glycosyltransferase 2-like" evidence="1">
    <location>
        <begin position="280"/>
        <end position="472"/>
    </location>
</feature>
<accession>B8DND8</accession>
<dbReference type="Gene3D" id="3.90.550.10">
    <property type="entry name" value="Spore Coat Polysaccharide Biosynthesis Protein SpsA, Chain A"/>
    <property type="match status" value="1"/>
</dbReference>
<keyword evidence="2" id="KW-0808">Transferase</keyword>
<dbReference type="Pfam" id="PF00535">
    <property type="entry name" value="Glycos_transf_2"/>
    <property type="match status" value="1"/>
</dbReference>
<dbReference type="HOGENOM" id="CLU_023729_0_0_7"/>
<dbReference type="PANTHER" id="PTHR43179:SF7">
    <property type="entry name" value="RHAMNOSYLTRANSFERASE WBBL"/>
    <property type="match status" value="1"/>
</dbReference>
<dbReference type="GO" id="GO:0016740">
    <property type="term" value="F:transferase activity"/>
    <property type="evidence" value="ECO:0007669"/>
    <property type="project" value="UniProtKB-KW"/>
</dbReference>
<organism evidence="2">
    <name type="scientific">Nitratidesulfovibrio vulgaris (strain DSM 19637 / Miyazaki F)</name>
    <name type="common">Desulfovibrio vulgaris</name>
    <dbReference type="NCBI Taxonomy" id="883"/>
    <lineage>
        <taxon>Bacteria</taxon>
        <taxon>Pseudomonadati</taxon>
        <taxon>Thermodesulfobacteriota</taxon>
        <taxon>Desulfovibrionia</taxon>
        <taxon>Desulfovibrionales</taxon>
        <taxon>Desulfovibrionaceae</taxon>
        <taxon>Nitratidesulfovibrio</taxon>
    </lineage>
</organism>
<dbReference type="STRING" id="883.DvMF_3144"/>
<evidence type="ECO:0000313" key="2">
    <source>
        <dbReference type="EMBL" id="ACL10080.1"/>
    </source>
</evidence>
<dbReference type="CAZy" id="GT2">
    <property type="family name" value="Glycosyltransferase Family 2"/>
</dbReference>
<protein>
    <submittedName>
        <fullName evidence="2">Glycosyl transferase family 2</fullName>
    </submittedName>
</protein>
<evidence type="ECO:0000259" key="1">
    <source>
        <dbReference type="Pfam" id="PF00535"/>
    </source>
</evidence>
<name>B8DND8_NITV9</name>
<dbReference type="CDD" id="cd00761">
    <property type="entry name" value="Glyco_tranf_GTA_type"/>
    <property type="match status" value="1"/>
</dbReference>
<dbReference type="OrthoDB" id="5443808at2"/>
<gene>
    <name evidence="2" type="ordered locus">DvMF_3144</name>
</gene>
<proteinExistence type="predicted"/>
<dbReference type="EMBL" id="CP001197">
    <property type="protein sequence ID" value="ACL10080.1"/>
    <property type="molecule type" value="Genomic_DNA"/>
</dbReference>
<sequence>MISPAPARPRWRDLPGDLAAALLKGGVGQLHLVGIAEMALAAMNTPEGAAYGPADLFALGADALCAAWESDPLDARTAGQLVALHKARPFLPTPVFRVAELLASLDVPPPDAEVRQLVQLLQQRDADASCRLLDRQRRAQSGNTFWLRQAMVVGMTEARHQWLEAWLSGLPSGSRDRGGIPAPIVASLRGDVAFARGDMAGAAALYAAACKVLPLAAWRVRHAECLYRAGDRDGAVVLWRAAAAARPWQVNLLLRLDDVARGRDLPGDLPAGRGAVLFYTWNKAECIDEALASVAASDLGDARVVVLDNGCADATPAVLARWAERAPRRLGERLHTVTLPLNIGAPPARNWLLTLPEVRACDWVAFLDDDATVPVDWLRLFGAVMDAHPAANVYGCRVVDYSVPMLLQSVDLHLDPGGDMAAAPENAPGYRRRFSVSDLHLQELDFGQFSYQRPCVSVTGCCHLFRRAVFDAVGPFDLRYAPSQYDDLEHDLRRSLRNDLPVYQGHLAVRHMKRTGRAAWTDPAQFSNAWANMYKLQYRYTRPDFDTLRQHDHAALLADVEARSF</sequence>
<dbReference type="KEGG" id="dvm:DvMF_3144"/>
<reference evidence="2" key="1">
    <citation type="submission" date="2008-10" db="EMBL/GenBank/DDBJ databases">
        <title>Complete sequence of Desulfovibrio vulgaris str. 'Miyazaki F'.</title>
        <authorList>
            <person name="Lucas S."/>
            <person name="Copeland A."/>
            <person name="Lapidus A."/>
            <person name="Glavina del Rio T."/>
            <person name="Dalin E."/>
            <person name="Tice H."/>
            <person name="Bruce D."/>
            <person name="Goodwin L."/>
            <person name="Pitluck S."/>
            <person name="Sims D."/>
            <person name="Brettin T."/>
            <person name="Detter J.C."/>
            <person name="Han C."/>
            <person name="Larimer F."/>
            <person name="Land M."/>
            <person name="Hauser L."/>
            <person name="Kyrpides N."/>
            <person name="Mikhailova N."/>
            <person name="Hazen T.C."/>
            <person name="Richardson P."/>
        </authorList>
    </citation>
    <scope>NUCLEOTIDE SEQUENCE</scope>
    <source>
        <strain evidence="2">Miyazaki F</strain>
    </source>
</reference>